<organism evidence="2">
    <name type="scientific">Homalodisca liturata</name>
    <dbReference type="NCBI Taxonomy" id="320908"/>
    <lineage>
        <taxon>Eukaryota</taxon>
        <taxon>Metazoa</taxon>
        <taxon>Ecdysozoa</taxon>
        <taxon>Arthropoda</taxon>
        <taxon>Hexapoda</taxon>
        <taxon>Insecta</taxon>
        <taxon>Pterygota</taxon>
        <taxon>Neoptera</taxon>
        <taxon>Paraneoptera</taxon>
        <taxon>Hemiptera</taxon>
        <taxon>Auchenorrhyncha</taxon>
        <taxon>Membracoidea</taxon>
        <taxon>Cicadellidae</taxon>
        <taxon>Cicadellinae</taxon>
        <taxon>Proconiini</taxon>
        <taxon>Homalodisca</taxon>
    </lineage>
</organism>
<evidence type="ECO:0000313" key="2">
    <source>
        <dbReference type="EMBL" id="JAS85676.1"/>
    </source>
</evidence>
<name>A0A1B6IFI1_9HEMI</name>
<evidence type="ECO:0000256" key="1">
    <source>
        <dbReference type="SAM" id="MobiDB-lite"/>
    </source>
</evidence>
<sequence length="163" mass="18089">EPLEGNPDICLGSLPRFLHEERVLGGTHCEEEAEGRHPDDDEAEYDGHESGRLVDEHAYQQEVVDEGAQHPVYELRVLGPDDGIHVEEAVEGILDGHAEEGVPEGHSHVEHVYVEGHDCVDYFLNGVLDCVCVFLYVFDGPDDRNAANDNNPDYGDEDCRGLK</sequence>
<reference evidence="2" key="1">
    <citation type="submission" date="2015-11" db="EMBL/GenBank/DDBJ databases">
        <title>De novo transcriptome assembly of four potential Pierce s Disease insect vectors from Arizona vineyards.</title>
        <authorList>
            <person name="Tassone E.E."/>
        </authorList>
    </citation>
    <scope>NUCLEOTIDE SEQUENCE</scope>
</reference>
<feature type="region of interest" description="Disordered" evidence="1">
    <location>
        <begin position="27"/>
        <end position="48"/>
    </location>
</feature>
<gene>
    <name evidence="2" type="ORF">g.56763</name>
</gene>
<accession>A0A1B6IFI1</accession>
<feature type="non-terminal residue" evidence="2">
    <location>
        <position position="163"/>
    </location>
</feature>
<dbReference type="AlphaFoldDB" id="A0A1B6IFI1"/>
<proteinExistence type="predicted"/>
<protein>
    <submittedName>
        <fullName evidence="2">Uncharacterized protein</fullName>
    </submittedName>
</protein>
<feature type="non-terminal residue" evidence="2">
    <location>
        <position position="1"/>
    </location>
</feature>
<dbReference type="EMBL" id="GECU01022030">
    <property type="protein sequence ID" value="JAS85676.1"/>
    <property type="molecule type" value="Transcribed_RNA"/>
</dbReference>